<dbReference type="Gene3D" id="2.40.50.140">
    <property type="entry name" value="Nucleic acid-binding proteins"/>
    <property type="match status" value="1"/>
</dbReference>
<keyword evidence="8 10" id="KW-0408">Iron</keyword>
<keyword evidence="2 10" id="KW-0349">Heme</keyword>
<evidence type="ECO:0000256" key="4">
    <source>
        <dbReference type="ARBA" id="ARBA00022723"/>
    </source>
</evidence>
<comment type="subcellular location">
    <subcellularLocation>
        <location evidence="10">Cell membrane</location>
        <topology evidence="10">Single-pass type II membrane protein</topology>
    </subcellularLocation>
    <subcellularLocation>
        <location evidence="1">Membrane</location>
    </subcellularLocation>
</comment>
<evidence type="ECO:0000256" key="6">
    <source>
        <dbReference type="ARBA" id="ARBA00022968"/>
    </source>
</evidence>
<evidence type="ECO:0000256" key="3">
    <source>
        <dbReference type="ARBA" id="ARBA00022692"/>
    </source>
</evidence>
<keyword evidence="7 10" id="KW-1133">Transmembrane helix</keyword>
<dbReference type="Pfam" id="PF03100">
    <property type="entry name" value="CcmE"/>
    <property type="match status" value="1"/>
</dbReference>
<proteinExistence type="inferred from homology"/>
<comment type="similarity">
    <text evidence="10">Belongs to the CcmE/CycJ family.</text>
</comment>
<organism evidence="13 14">
    <name type="scientific">SAR86 cluster bacterium</name>
    <dbReference type="NCBI Taxonomy" id="2030880"/>
    <lineage>
        <taxon>Bacteria</taxon>
        <taxon>Pseudomonadati</taxon>
        <taxon>Pseudomonadota</taxon>
        <taxon>Gammaproteobacteria</taxon>
        <taxon>SAR86 cluster</taxon>
    </lineage>
</organism>
<evidence type="ECO:0000256" key="8">
    <source>
        <dbReference type="ARBA" id="ARBA00023004"/>
    </source>
</evidence>
<gene>
    <name evidence="10 13" type="primary">ccmE</name>
    <name evidence="10" type="synonym">cycJ</name>
    <name evidence="13" type="ORF">EVA95_02995</name>
</gene>
<evidence type="ECO:0000256" key="9">
    <source>
        <dbReference type="ARBA" id="ARBA00023136"/>
    </source>
</evidence>
<evidence type="ECO:0000256" key="7">
    <source>
        <dbReference type="ARBA" id="ARBA00022989"/>
    </source>
</evidence>
<evidence type="ECO:0000256" key="1">
    <source>
        <dbReference type="ARBA" id="ARBA00004370"/>
    </source>
</evidence>
<dbReference type="GO" id="GO:0017004">
    <property type="term" value="P:cytochrome complex assembly"/>
    <property type="evidence" value="ECO:0007669"/>
    <property type="project" value="UniProtKB-KW"/>
</dbReference>
<evidence type="ECO:0000256" key="10">
    <source>
        <dbReference type="HAMAP-Rule" id="MF_01959"/>
    </source>
</evidence>
<keyword evidence="4 10" id="KW-0479">Metal-binding</keyword>
<comment type="caution">
    <text evidence="13">The sequence shown here is derived from an EMBL/GenBank/DDBJ whole genome shotgun (WGS) entry which is preliminary data.</text>
</comment>
<feature type="binding site" description="axial binding residue" evidence="10 11">
    <location>
        <position position="125"/>
    </location>
    <ligand>
        <name>heme</name>
        <dbReference type="ChEBI" id="CHEBI:30413"/>
    </ligand>
    <ligandPart>
        <name>Fe</name>
        <dbReference type="ChEBI" id="CHEBI:18248"/>
    </ligandPart>
</feature>
<dbReference type="NCBIfam" id="NF009727">
    <property type="entry name" value="PRK13254.1-1"/>
    <property type="match status" value="1"/>
</dbReference>
<dbReference type="InterPro" id="IPR012340">
    <property type="entry name" value="NA-bd_OB-fold"/>
</dbReference>
<keyword evidence="9 10" id="KW-0472">Membrane</keyword>
<feature type="binding site" description="covalent" evidence="10 11">
    <location>
        <position position="121"/>
    </location>
    <ligand>
        <name>heme</name>
        <dbReference type="ChEBI" id="CHEBI:30413"/>
    </ligand>
</feature>
<evidence type="ECO:0000256" key="11">
    <source>
        <dbReference type="PIRSR" id="PIRSR604329-50"/>
    </source>
</evidence>
<dbReference type="GO" id="GO:0017003">
    <property type="term" value="P:protein-heme linkage"/>
    <property type="evidence" value="ECO:0007669"/>
    <property type="project" value="UniProtKB-UniRule"/>
</dbReference>
<dbReference type="HAMAP" id="MF_01959">
    <property type="entry name" value="CcmE"/>
    <property type="match status" value="1"/>
</dbReference>
<evidence type="ECO:0000256" key="5">
    <source>
        <dbReference type="ARBA" id="ARBA00022748"/>
    </source>
</evidence>
<dbReference type="PANTHER" id="PTHR34128">
    <property type="entry name" value="CYTOCHROME C-TYPE BIOGENESIS PROTEIN CCME HOMOLOG, MITOCHONDRIAL"/>
    <property type="match status" value="1"/>
</dbReference>
<keyword evidence="5 10" id="KW-0201">Cytochrome c-type biogenesis</keyword>
<dbReference type="AlphaFoldDB" id="A0A520MX72"/>
<evidence type="ECO:0000313" key="14">
    <source>
        <dbReference type="Proteomes" id="UP000319384"/>
    </source>
</evidence>
<dbReference type="SUPFAM" id="SSF82093">
    <property type="entry name" value="Heme chaperone CcmE"/>
    <property type="match status" value="1"/>
</dbReference>
<keyword evidence="6 10" id="KW-0735">Signal-anchor</keyword>
<feature type="transmembrane region" description="Helical" evidence="12">
    <location>
        <begin position="12"/>
        <end position="30"/>
    </location>
</feature>
<dbReference type="GO" id="GO:0005886">
    <property type="term" value="C:plasma membrane"/>
    <property type="evidence" value="ECO:0007669"/>
    <property type="project" value="UniProtKB-SubCell"/>
</dbReference>
<feature type="topological domain" description="Cytoplasmic" evidence="10">
    <location>
        <begin position="1"/>
        <end position="8"/>
    </location>
</feature>
<keyword evidence="3 10" id="KW-0812">Transmembrane</keyword>
<evidence type="ECO:0000256" key="12">
    <source>
        <dbReference type="SAM" id="Phobius"/>
    </source>
</evidence>
<dbReference type="InterPro" id="IPR004329">
    <property type="entry name" value="CcmE"/>
</dbReference>
<accession>A0A520MX72</accession>
<dbReference type="EMBL" id="SHBH01000025">
    <property type="protein sequence ID" value="RZO25813.1"/>
    <property type="molecule type" value="Genomic_DNA"/>
</dbReference>
<dbReference type="Proteomes" id="UP000319384">
    <property type="component" value="Unassembled WGS sequence"/>
</dbReference>
<dbReference type="GO" id="GO:0020037">
    <property type="term" value="F:heme binding"/>
    <property type="evidence" value="ECO:0007669"/>
    <property type="project" value="InterPro"/>
</dbReference>
<reference evidence="13 14" key="1">
    <citation type="submission" date="2019-02" db="EMBL/GenBank/DDBJ databases">
        <title>Prokaryotic population dynamics and viral predation in marine succession experiment using metagenomics: the confinement effect.</title>
        <authorList>
            <person name="Haro-Moreno J.M."/>
            <person name="Rodriguez-Valera F."/>
            <person name="Lopez-Perez M."/>
        </authorList>
    </citation>
    <scope>NUCLEOTIDE SEQUENCE [LARGE SCALE GENOMIC DNA]</scope>
    <source>
        <strain evidence="13">MED-G162</strain>
    </source>
</reference>
<keyword evidence="10" id="KW-1003">Cell membrane</keyword>
<feature type="topological domain" description="Extracellular" evidence="10">
    <location>
        <begin position="30"/>
        <end position="136"/>
    </location>
</feature>
<evidence type="ECO:0000313" key="13">
    <source>
        <dbReference type="EMBL" id="RZO25813.1"/>
    </source>
</evidence>
<evidence type="ECO:0000256" key="2">
    <source>
        <dbReference type="ARBA" id="ARBA00022617"/>
    </source>
</evidence>
<dbReference type="PANTHER" id="PTHR34128:SF2">
    <property type="entry name" value="CYTOCHROME C-TYPE BIOGENESIS PROTEIN CCME HOMOLOG, MITOCHONDRIAL"/>
    <property type="match status" value="1"/>
</dbReference>
<dbReference type="InterPro" id="IPR036127">
    <property type="entry name" value="CcmE-like_sf"/>
</dbReference>
<dbReference type="GO" id="GO:0046872">
    <property type="term" value="F:metal ion binding"/>
    <property type="evidence" value="ECO:0007669"/>
    <property type="project" value="UniProtKB-KW"/>
</dbReference>
<protein>
    <recommendedName>
        <fullName evidence="10">Cytochrome c-type biogenesis protein CcmE</fullName>
    </recommendedName>
    <alternativeName>
        <fullName evidence="10">Cytochrome c maturation protein E</fullName>
    </alternativeName>
    <alternativeName>
        <fullName evidence="10">Heme chaperone CcmE</fullName>
    </alternativeName>
</protein>
<sequence>MNPIRKKRIYKILLVLAFSVSGVSLILYSLNSNLDYFFTPSELKSQNIPSDKRVKLGGMVMKGSVERISSQISFVVTDYESSLKVIYEGIVPDLFKEESGVVVLGFYKNEIVYAEEVLAKHDENYMPPNIEIKNDS</sequence>
<name>A0A520MX72_9GAMM</name>
<comment type="function">
    <text evidence="10">Heme chaperone required for the biogenesis of c-type cytochromes. Transiently binds heme delivered by CcmC and transfers the heme to apo-cytochromes in a process facilitated by CcmF and CcmH.</text>
</comment>